<proteinExistence type="predicted"/>
<protein>
    <submittedName>
        <fullName evidence="1">Uncharacterized protein</fullName>
    </submittedName>
</protein>
<accession>A0A6J5UTT2</accession>
<dbReference type="EMBL" id="CAEKDK010000005">
    <property type="protein sequence ID" value="CAB4280049.1"/>
    <property type="molecule type" value="Genomic_DNA"/>
</dbReference>
<evidence type="ECO:0000313" key="1">
    <source>
        <dbReference type="EMBL" id="CAB4280049.1"/>
    </source>
</evidence>
<gene>
    <name evidence="1" type="ORF">CURHAP_LOCUS32771</name>
</gene>
<name>A0A6J5UTT2_PRUAR</name>
<organism evidence="1 2">
    <name type="scientific">Prunus armeniaca</name>
    <name type="common">Apricot</name>
    <name type="synonym">Armeniaca vulgaris</name>
    <dbReference type="NCBI Taxonomy" id="36596"/>
    <lineage>
        <taxon>Eukaryota</taxon>
        <taxon>Viridiplantae</taxon>
        <taxon>Streptophyta</taxon>
        <taxon>Embryophyta</taxon>
        <taxon>Tracheophyta</taxon>
        <taxon>Spermatophyta</taxon>
        <taxon>Magnoliopsida</taxon>
        <taxon>eudicotyledons</taxon>
        <taxon>Gunneridae</taxon>
        <taxon>Pentapetalae</taxon>
        <taxon>rosids</taxon>
        <taxon>fabids</taxon>
        <taxon>Rosales</taxon>
        <taxon>Rosaceae</taxon>
        <taxon>Amygdaloideae</taxon>
        <taxon>Amygdaleae</taxon>
        <taxon>Prunus</taxon>
    </lineage>
</organism>
<reference evidence="1 2" key="1">
    <citation type="submission" date="2020-05" db="EMBL/GenBank/DDBJ databases">
        <authorList>
            <person name="Campoy J."/>
            <person name="Schneeberger K."/>
            <person name="Spophaly S."/>
        </authorList>
    </citation>
    <scope>NUCLEOTIDE SEQUENCE [LARGE SCALE GENOMIC DNA]</scope>
    <source>
        <strain evidence="1">PruArmRojPasFocal</strain>
    </source>
</reference>
<dbReference type="Proteomes" id="UP000507222">
    <property type="component" value="Unassembled WGS sequence"/>
</dbReference>
<evidence type="ECO:0000313" key="2">
    <source>
        <dbReference type="Proteomes" id="UP000507222"/>
    </source>
</evidence>
<sequence length="77" mass="8693">MEVRRQGWRCDADDGGAMSMIEMRRLRGFCYADEVSATLTMEVRRRRGLCSVRMGLIEAVEVVVVQINGDLSRVPMG</sequence>
<dbReference type="AlphaFoldDB" id="A0A6J5UTT2"/>